<dbReference type="Pfam" id="PF14255">
    <property type="entry name" value="Zn_ribbon_21"/>
    <property type="match status" value="1"/>
</dbReference>
<organism evidence="1 2">
    <name type="scientific">Salinisphaera japonica YTM-1</name>
    <dbReference type="NCBI Taxonomy" id="1209778"/>
    <lineage>
        <taxon>Bacteria</taxon>
        <taxon>Pseudomonadati</taxon>
        <taxon>Pseudomonadota</taxon>
        <taxon>Gammaproteobacteria</taxon>
        <taxon>Salinisphaerales</taxon>
        <taxon>Salinisphaeraceae</taxon>
        <taxon>Salinisphaera</taxon>
    </lineage>
</organism>
<comment type="caution">
    <text evidence="1">The sequence shown here is derived from an EMBL/GenBank/DDBJ whole genome shotgun (WGS) entry which is preliminary data.</text>
</comment>
<keyword evidence="2" id="KW-1185">Reference proteome</keyword>
<protein>
    <recommendedName>
        <fullName evidence="3">LITAF-like zinc ribbon domain containing protein</fullName>
    </recommendedName>
</protein>
<evidence type="ECO:0000313" key="2">
    <source>
        <dbReference type="Proteomes" id="UP000285310"/>
    </source>
</evidence>
<evidence type="ECO:0000313" key="1">
    <source>
        <dbReference type="EMBL" id="ROO27910.1"/>
    </source>
</evidence>
<dbReference type="AlphaFoldDB" id="A0A423PQP0"/>
<gene>
    <name evidence="1" type="ORF">SAJA_08820</name>
</gene>
<dbReference type="InterPro" id="IPR025990">
    <property type="entry name" value="zinc_ribbon_bacterial"/>
</dbReference>
<proteinExistence type="predicted"/>
<dbReference type="Proteomes" id="UP000285310">
    <property type="component" value="Unassembled WGS sequence"/>
</dbReference>
<dbReference type="RefSeq" id="WP_123658271.1">
    <property type="nucleotide sequence ID" value="NZ_AYKG01000024.1"/>
</dbReference>
<accession>A0A423PQP0</accession>
<sequence length="62" mass="6560">MIEEPTVGCPYCGEAITIVVDITAGSQRYVEDCFVCCQPIDLAIEIEPGGEIGSIDAKPENG</sequence>
<reference evidence="1 2" key="1">
    <citation type="submission" date="2013-10" db="EMBL/GenBank/DDBJ databases">
        <title>Salinisphaera japonica YTM-1 Genome Sequencing.</title>
        <authorList>
            <person name="Lai Q."/>
            <person name="Li C."/>
            <person name="Shao Z."/>
        </authorList>
    </citation>
    <scope>NUCLEOTIDE SEQUENCE [LARGE SCALE GENOMIC DNA]</scope>
    <source>
        <strain evidence="1 2">YTM-1</strain>
    </source>
</reference>
<dbReference type="OrthoDB" id="9814566at2"/>
<evidence type="ECO:0008006" key="3">
    <source>
        <dbReference type="Google" id="ProtNLM"/>
    </source>
</evidence>
<dbReference type="InParanoid" id="A0A423PQP0"/>
<name>A0A423PQP0_9GAMM</name>
<dbReference type="EMBL" id="AYKG01000024">
    <property type="protein sequence ID" value="ROO27910.1"/>
    <property type="molecule type" value="Genomic_DNA"/>
</dbReference>